<sequence>MDNRPRASTLSIDTQSMRKTAADDGNTSGGSRRMRKVSGGRVLEEPDVSHEDLTLHNLQAKAAAYAGSGRFASAVPQPMATARGRSRTVAGGSSAAEAAGEMPRPLSAMLKNNPGWGDTHSPINGRPLSMVIGELPESPSVTGMKGRHRLQREPSSASSLISAPMTRHQAGNWCDLERQNLAAYEYLCHVCEAKEWMEACIAEELPGIATIEDSLRDGVALAKLAQKFCPEAVGKIYQSPADSGATPQISSGVRRRFVFKYTDNINFFLRAIRQVRLPRLFHFELTDLYDRKNMPRVIYCLHALSHFLLKMGIAPEMQDLVGRLEFSDAQLAQTQAELDTLGLNVPSFHRIDSDIGERRPRLSREVQPLQPQDLQDVHEDDVEEPEPESDYDYDDDEFVEQPSVPGHLDMDLAFLDDPRIEKLEKAKRYWMKRIDIVVQLQCAGRQRLAERLVEEKRQARRYLRMVESATIMQGLARIALAKRAANEHRAEKARVEAEKQAEIERAIAEKEAAAQRVIAAREAEKQRAIAAKEAEKQRIIAEREEALRVEREREDARLEALLQERVRKDRERAERELEAQRLAAAQRAEAERAEAGRRAQEQGERLEAERSELERRIVGVQALARGALARRVFGEMRGWTAAIARFQAVCRGALVRREVGSRLTTWGRVEAGARRVQALCRGALVRRRLREHRTHLKRNVNVIVKMQNLYRAKLAGKAYRTLTVEDTPPTPAVVVSCAPLLEDTDQDLEEELELERLRQKAVRQIRENQQTGRILDQLDIKIALLVRNRISLDEVVRMTSRHFRFLDEVRRPSAMQPNANLRTASGFSAYALSGAVPATSLYSLKNMDKESRRRLEGYQHLFYLLQTQPVYLARLLFLLNQGGSKAMRQTMLASTATKAQQHNTASTGASAGGLSAKSNDTGGGGEDISISKLIETIVLTLFGFAQNAREEYLLLKLFCAAIQIELSSIDTLQEFLRGNPIFIKLAVHYNRGAKERKYLRDLLQPLIKKVIEDADLDLESDPLVIYRTLIREEESRTGEKSRRAYDITREDALNDMETRTTFIRHLRQLRVLADEFIAAIQESLCNMPYGMRYIARELRRALTAKFPDEPESQVMKIVGHLVYYRYINPAIVAPESFDVIETTISPLQRKNLAEIAKMLNQVSVGKHFNEDNMFLQPLNNYVGYTSAKFLQYSFEVTDVVDPEVHFQVDEFTDLATLTKPSILMSIAEIQTIHQALEANLDYIAPPIPEQIKQRFGSYDAVMGIIERRRKHEEDKRAGDVVMSGSNGGVHQAEDDADEEDADLADAIPQGTVLVERPAGADGGRMLVLDDPLRVVLQDLGSAPRARADPYARYEIQLDLADRFADDAITIMSGSASTSVLSASQILSDAAISASQATYSSGGLLRHQPTAKEAVHAKAERAAKLHRLFLETKRKWLSILPVQSGVSLLEILERKVTPEDESRWRAAIQLELAKLEDRRQKQHVQWRLQWEAQQQASLLRESQEAMMMSLASGNASSTGLATHHARSQSSSGRSSPAPPSQAVSAPPAPPALPGEKVIRELSLMSFTDLKRQVAKSMRILESERWVERTRKSNIGTGGRNTGDPASSSGPRPAYAAVFRVRRSDGYQGMLNAIARDIRTKAQRRERRRAEMRRIRITLLNLREKSDYLESQRQSYEVYLETCTKKLAAGGDSTVSAAQARARRMHSVLPFTRQYFHLRDLQRSGRVPRFGSFKYSAEKLYYKGVIVSVDGYPPRQLDKISLTISSDVPGVFDVQVSLMGVKMPGGGCEINMQDLLQLQYDNVQTMTLYEGSVVVNTNLLVYLINKKFYA</sequence>
<dbReference type="Gene3D" id="1.10.418.10">
    <property type="entry name" value="Calponin-like domain"/>
    <property type="match status" value="1"/>
</dbReference>
<feature type="compositionally biased region" description="Low complexity" evidence="2">
    <location>
        <begin position="905"/>
        <end position="918"/>
    </location>
</feature>
<evidence type="ECO:0000259" key="3">
    <source>
        <dbReference type="PROSITE" id="PS50018"/>
    </source>
</evidence>
<feature type="region of interest" description="Disordered" evidence="2">
    <location>
        <begin position="902"/>
        <end position="922"/>
    </location>
</feature>
<feature type="compositionally biased region" description="Polar residues" evidence="2">
    <location>
        <begin position="1"/>
        <end position="18"/>
    </location>
</feature>
<dbReference type="SUPFAM" id="SSF47576">
    <property type="entry name" value="Calponin-homology domain, CH-domain"/>
    <property type="match status" value="1"/>
</dbReference>
<feature type="compositionally biased region" description="Acidic residues" evidence="2">
    <location>
        <begin position="378"/>
        <end position="395"/>
    </location>
</feature>
<evidence type="ECO:0000313" key="6">
    <source>
        <dbReference type="Proteomes" id="UP001140074"/>
    </source>
</evidence>
<dbReference type="SMART" id="SM00015">
    <property type="entry name" value="IQ"/>
    <property type="match status" value="5"/>
</dbReference>
<dbReference type="Proteomes" id="UP001140074">
    <property type="component" value="Unassembled WGS sequence"/>
</dbReference>
<feature type="region of interest" description="Disordered" evidence="2">
    <location>
        <begin position="1510"/>
        <end position="1552"/>
    </location>
</feature>
<dbReference type="CDD" id="cd06503">
    <property type="entry name" value="ATP-synt_Fo_b"/>
    <property type="match status" value="1"/>
</dbReference>
<keyword evidence="6" id="KW-1185">Reference proteome</keyword>
<feature type="region of interest" description="Disordered" evidence="2">
    <location>
        <begin position="1272"/>
        <end position="1292"/>
    </location>
</feature>
<dbReference type="PANTHER" id="PTHR14149">
    <property type="entry name" value="RAS GTPASE-ACTIVATING PROTEIN WITH IQ MOTIF"/>
    <property type="match status" value="1"/>
</dbReference>
<reference evidence="5" key="1">
    <citation type="submission" date="2022-07" db="EMBL/GenBank/DDBJ databases">
        <title>Phylogenomic reconstructions and comparative analyses of Kickxellomycotina fungi.</title>
        <authorList>
            <person name="Reynolds N.K."/>
            <person name="Stajich J.E."/>
            <person name="Barry K."/>
            <person name="Grigoriev I.V."/>
            <person name="Crous P."/>
            <person name="Smith M.E."/>
        </authorList>
    </citation>
    <scope>NUCLEOTIDE SEQUENCE</scope>
    <source>
        <strain evidence="5">RSA 476</strain>
    </source>
</reference>
<comment type="caution">
    <text evidence="5">The sequence shown here is derived from an EMBL/GenBank/DDBJ whole genome shotgun (WGS) entry which is preliminary data.</text>
</comment>
<dbReference type="GO" id="GO:1903479">
    <property type="term" value="P:mitotic actomyosin contractile ring assembly actin filament organization"/>
    <property type="evidence" value="ECO:0007669"/>
    <property type="project" value="TreeGrafter"/>
</dbReference>
<feature type="region of interest" description="Disordered" evidence="2">
    <location>
        <begin position="1"/>
        <end position="41"/>
    </location>
</feature>
<evidence type="ECO:0000313" key="5">
    <source>
        <dbReference type="EMBL" id="KAJ2861053.1"/>
    </source>
</evidence>
<dbReference type="SUPFAM" id="SSF143885">
    <property type="entry name" value="RGC domain-like"/>
    <property type="match status" value="1"/>
</dbReference>
<dbReference type="PROSITE" id="PS50018">
    <property type="entry name" value="RAS_GTPASE_ACTIV_2"/>
    <property type="match status" value="1"/>
</dbReference>
<keyword evidence="1" id="KW-0175">Coiled coil</keyword>
<protein>
    <submittedName>
        <fullName evidence="5">Iqgap- protein</fullName>
    </submittedName>
</protein>
<name>A0A9W8IEF7_9FUNG</name>
<evidence type="ECO:0000256" key="2">
    <source>
        <dbReference type="SAM" id="MobiDB-lite"/>
    </source>
</evidence>
<dbReference type="InterPro" id="IPR000593">
    <property type="entry name" value="RasGAP_C"/>
</dbReference>
<dbReference type="GO" id="GO:0005516">
    <property type="term" value="F:calmodulin binding"/>
    <property type="evidence" value="ECO:0007669"/>
    <property type="project" value="TreeGrafter"/>
</dbReference>
<dbReference type="SMART" id="SM00033">
    <property type="entry name" value="CH"/>
    <property type="match status" value="1"/>
</dbReference>
<dbReference type="PROSITE" id="PS50096">
    <property type="entry name" value="IQ"/>
    <property type="match status" value="3"/>
</dbReference>
<dbReference type="SUPFAM" id="SSF48350">
    <property type="entry name" value="GTPase activation domain, GAP"/>
    <property type="match status" value="1"/>
</dbReference>
<evidence type="ECO:0000259" key="4">
    <source>
        <dbReference type="PROSITE" id="PS50021"/>
    </source>
</evidence>
<dbReference type="GO" id="GO:0110085">
    <property type="term" value="C:mitotic actomyosin contractile ring"/>
    <property type="evidence" value="ECO:0007669"/>
    <property type="project" value="TreeGrafter"/>
</dbReference>
<dbReference type="Pfam" id="PF03836">
    <property type="entry name" value="RasGAP_C"/>
    <property type="match status" value="1"/>
</dbReference>
<feature type="compositionally biased region" description="Low complexity" evidence="2">
    <location>
        <begin position="90"/>
        <end position="101"/>
    </location>
</feature>
<proteinExistence type="predicted"/>
<feature type="compositionally biased region" description="Low complexity" evidence="2">
    <location>
        <begin position="1526"/>
        <end position="1544"/>
    </location>
</feature>
<feature type="region of interest" description="Disordered" evidence="2">
    <location>
        <begin position="1589"/>
        <end position="1610"/>
    </location>
</feature>
<feature type="domain" description="Ras-GAP" evidence="3">
    <location>
        <begin position="936"/>
        <end position="1164"/>
    </location>
</feature>
<feature type="coiled-coil region" evidence="1">
    <location>
        <begin position="445"/>
        <end position="623"/>
    </location>
</feature>
<evidence type="ECO:0000256" key="1">
    <source>
        <dbReference type="SAM" id="Coils"/>
    </source>
</evidence>
<feature type="region of interest" description="Disordered" evidence="2">
    <location>
        <begin position="82"/>
        <end position="162"/>
    </location>
</feature>
<accession>A0A9W8IEF7</accession>
<gene>
    <name evidence="5" type="primary">IQG1</name>
    <name evidence="5" type="ORF">GGH94_005137</name>
</gene>
<feature type="region of interest" description="Disordered" evidence="2">
    <location>
        <begin position="359"/>
        <end position="395"/>
    </location>
</feature>
<dbReference type="InterPro" id="IPR008936">
    <property type="entry name" value="Rho_GTPase_activation_prot"/>
</dbReference>
<dbReference type="InterPro" id="IPR001715">
    <property type="entry name" value="CH_dom"/>
</dbReference>
<dbReference type="Pfam" id="PF00616">
    <property type="entry name" value="RasGAP"/>
    <property type="match status" value="1"/>
</dbReference>
<feature type="compositionally biased region" description="Polar residues" evidence="2">
    <location>
        <begin position="1510"/>
        <end position="1519"/>
    </location>
</feature>
<organism evidence="5 6">
    <name type="scientific">Coemansia aciculifera</name>
    <dbReference type="NCBI Taxonomy" id="417176"/>
    <lineage>
        <taxon>Eukaryota</taxon>
        <taxon>Fungi</taxon>
        <taxon>Fungi incertae sedis</taxon>
        <taxon>Zoopagomycota</taxon>
        <taxon>Kickxellomycotina</taxon>
        <taxon>Kickxellomycetes</taxon>
        <taxon>Kickxellales</taxon>
        <taxon>Kickxellaceae</taxon>
        <taxon>Coemansia</taxon>
    </lineage>
</organism>
<dbReference type="CDD" id="cd05127">
    <property type="entry name" value="RasGAP_IQGAP_like"/>
    <property type="match status" value="1"/>
</dbReference>
<dbReference type="InterPro" id="IPR001936">
    <property type="entry name" value="RasGAP_dom"/>
</dbReference>
<dbReference type="Pfam" id="PF00307">
    <property type="entry name" value="CH"/>
    <property type="match status" value="1"/>
</dbReference>
<feature type="domain" description="Calponin-homology (CH)" evidence="4">
    <location>
        <begin position="187"/>
        <end position="308"/>
    </location>
</feature>
<dbReference type="EMBL" id="JANBUY010000249">
    <property type="protein sequence ID" value="KAJ2861053.1"/>
    <property type="molecule type" value="Genomic_DNA"/>
</dbReference>
<dbReference type="CDD" id="cd21206">
    <property type="entry name" value="CH_IQGAP"/>
    <property type="match status" value="1"/>
</dbReference>
<dbReference type="PROSITE" id="PS50021">
    <property type="entry name" value="CH"/>
    <property type="match status" value="1"/>
</dbReference>
<dbReference type="PANTHER" id="PTHR14149:SF14">
    <property type="entry name" value="CALPONIN-HOMOLOGY (CH) DOMAIN-CONTAINING PROTEIN"/>
    <property type="match status" value="1"/>
</dbReference>
<dbReference type="Gene3D" id="1.10.506.10">
    <property type="entry name" value="GTPase Activation - p120gap, domain 1"/>
    <property type="match status" value="1"/>
</dbReference>
<dbReference type="SMART" id="SM00323">
    <property type="entry name" value="RasGAP"/>
    <property type="match status" value="1"/>
</dbReference>
<dbReference type="GO" id="GO:0051015">
    <property type="term" value="F:actin filament binding"/>
    <property type="evidence" value="ECO:0007669"/>
    <property type="project" value="TreeGrafter"/>
</dbReference>
<dbReference type="GO" id="GO:0005096">
    <property type="term" value="F:GTPase activator activity"/>
    <property type="evidence" value="ECO:0007669"/>
    <property type="project" value="TreeGrafter"/>
</dbReference>
<dbReference type="InterPro" id="IPR036872">
    <property type="entry name" value="CH_dom_sf"/>
</dbReference>
<dbReference type="InterPro" id="IPR000048">
    <property type="entry name" value="IQ_motif_EF-hand-BS"/>
</dbReference>